<dbReference type="Proteomes" id="UP000887569">
    <property type="component" value="Unplaced"/>
</dbReference>
<proteinExistence type="predicted"/>
<keyword evidence="1" id="KW-1133">Transmembrane helix</keyword>
<evidence type="ECO:0000313" key="2">
    <source>
        <dbReference type="Proteomes" id="UP000887569"/>
    </source>
</evidence>
<protein>
    <submittedName>
        <fullName evidence="3">Uncharacterized protein</fullName>
    </submittedName>
</protein>
<keyword evidence="2" id="KW-1185">Reference proteome</keyword>
<feature type="transmembrane region" description="Helical" evidence="1">
    <location>
        <begin position="39"/>
        <end position="61"/>
    </location>
</feature>
<dbReference type="AlphaFoldDB" id="A0A915B5L1"/>
<accession>A0A915B5L1</accession>
<name>A0A915B5L1_PARUN</name>
<keyword evidence="1" id="KW-0472">Membrane</keyword>
<evidence type="ECO:0000313" key="3">
    <source>
        <dbReference type="WBParaSite" id="PgR024_g120_t01"/>
    </source>
</evidence>
<keyword evidence="1" id="KW-0812">Transmembrane</keyword>
<evidence type="ECO:0000256" key="1">
    <source>
        <dbReference type="SAM" id="Phobius"/>
    </source>
</evidence>
<organism evidence="2 3">
    <name type="scientific">Parascaris univalens</name>
    <name type="common">Nematode worm</name>
    <dbReference type="NCBI Taxonomy" id="6257"/>
    <lineage>
        <taxon>Eukaryota</taxon>
        <taxon>Metazoa</taxon>
        <taxon>Ecdysozoa</taxon>
        <taxon>Nematoda</taxon>
        <taxon>Chromadorea</taxon>
        <taxon>Rhabditida</taxon>
        <taxon>Spirurina</taxon>
        <taxon>Ascaridomorpha</taxon>
        <taxon>Ascaridoidea</taxon>
        <taxon>Ascarididae</taxon>
        <taxon>Parascaris</taxon>
    </lineage>
</organism>
<sequence length="124" mass="13561">SKTYFANISSSNMGLQMLSSCFTDVIKNHKETLSFHRTAATIISSATELLAFVASGVATILTKSQQQRKNSAVSGNLIWLGCLVVSDTVRNITLFMMMLKNTNTTNCSSCHGTLFSFIELRIKA</sequence>
<dbReference type="WBParaSite" id="PgR024_g120_t01">
    <property type="protein sequence ID" value="PgR024_g120_t01"/>
    <property type="gene ID" value="PgR024_g120"/>
</dbReference>
<reference evidence="3" key="1">
    <citation type="submission" date="2022-11" db="UniProtKB">
        <authorList>
            <consortium name="WormBaseParasite"/>
        </authorList>
    </citation>
    <scope>IDENTIFICATION</scope>
</reference>